<feature type="region of interest" description="Disordered" evidence="1">
    <location>
        <begin position="88"/>
        <end position="122"/>
    </location>
</feature>
<evidence type="ECO:0000256" key="1">
    <source>
        <dbReference type="SAM" id="MobiDB-lite"/>
    </source>
</evidence>
<protein>
    <submittedName>
        <fullName evidence="2">Uncharacterized protein</fullName>
    </submittedName>
</protein>
<keyword evidence="3" id="KW-1185">Reference proteome</keyword>
<accession>A0A151PB92</accession>
<dbReference type="AlphaFoldDB" id="A0A151PB92"/>
<proteinExistence type="predicted"/>
<feature type="compositionally biased region" description="Basic and acidic residues" evidence="1">
    <location>
        <begin position="88"/>
        <end position="114"/>
    </location>
</feature>
<dbReference type="InterPro" id="IPR018184">
    <property type="entry name" value="Integrin_alpha_C_CS"/>
</dbReference>
<organism evidence="2 3">
    <name type="scientific">Alligator mississippiensis</name>
    <name type="common">American alligator</name>
    <dbReference type="NCBI Taxonomy" id="8496"/>
    <lineage>
        <taxon>Eukaryota</taxon>
        <taxon>Metazoa</taxon>
        <taxon>Chordata</taxon>
        <taxon>Craniata</taxon>
        <taxon>Vertebrata</taxon>
        <taxon>Euteleostomi</taxon>
        <taxon>Archelosauria</taxon>
        <taxon>Archosauria</taxon>
        <taxon>Crocodylia</taxon>
        <taxon>Alligatoridae</taxon>
        <taxon>Alligatorinae</taxon>
        <taxon>Alligator</taxon>
    </lineage>
</organism>
<comment type="caution">
    <text evidence="2">The sequence shown here is derived from an EMBL/GenBank/DDBJ whole genome shotgun (WGS) entry which is preliminary data.</text>
</comment>
<dbReference type="EMBL" id="AKHW03000531">
    <property type="protein sequence ID" value="KYO46376.1"/>
    <property type="molecule type" value="Genomic_DNA"/>
</dbReference>
<dbReference type="Proteomes" id="UP000050525">
    <property type="component" value="Unassembled WGS sequence"/>
</dbReference>
<sequence>MMAFVVLPRSLPANLAWKTYSVRRDSNESCELKPENMPFLYNISQDCHVYVCHLGLIHSSVHIYVSGVLEAPLVIKCGFFKRSYKDRMEEQEPGAKDGHGLGDGDEANGGKEPLEEGDFTTE</sequence>
<name>A0A151PB92_ALLMI</name>
<evidence type="ECO:0000313" key="2">
    <source>
        <dbReference type="EMBL" id="KYO46376.1"/>
    </source>
</evidence>
<gene>
    <name evidence="2" type="ORF">Y1Q_0015204</name>
</gene>
<dbReference type="Pfam" id="PF00357">
    <property type="entry name" value="Integrin_alpha"/>
    <property type="match status" value="1"/>
</dbReference>
<reference evidence="2 3" key="1">
    <citation type="journal article" date="2012" name="Genome Biol.">
        <title>Sequencing three crocodilian genomes to illuminate the evolution of archosaurs and amniotes.</title>
        <authorList>
            <person name="St John J.A."/>
            <person name="Braun E.L."/>
            <person name="Isberg S.R."/>
            <person name="Miles L.G."/>
            <person name="Chong A.Y."/>
            <person name="Gongora J."/>
            <person name="Dalzell P."/>
            <person name="Moran C."/>
            <person name="Bed'hom B."/>
            <person name="Abzhanov A."/>
            <person name="Burgess S.C."/>
            <person name="Cooksey A.M."/>
            <person name="Castoe T.A."/>
            <person name="Crawford N.G."/>
            <person name="Densmore L.D."/>
            <person name="Drew J.C."/>
            <person name="Edwards S.V."/>
            <person name="Faircloth B.C."/>
            <person name="Fujita M.K."/>
            <person name="Greenwold M.J."/>
            <person name="Hoffmann F.G."/>
            <person name="Howard J.M."/>
            <person name="Iguchi T."/>
            <person name="Janes D.E."/>
            <person name="Khan S.Y."/>
            <person name="Kohno S."/>
            <person name="de Koning A.J."/>
            <person name="Lance S.L."/>
            <person name="McCarthy F.M."/>
            <person name="McCormack J.E."/>
            <person name="Merchant M.E."/>
            <person name="Peterson D.G."/>
            <person name="Pollock D.D."/>
            <person name="Pourmand N."/>
            <person name="Raney B.J."/>
            <person name="Roessler K.A."/>
            <person name="Sanford J.R."/>
            <person name="Sawyer R.H."/>
            <person name="Schmidt C.J."/>
            <person name="Triplett E.W."/>
            <person name="Tuberville T.D."/>
            <person name="Venegas-Anaya M."/>
            <person name="Howard J.T."/>
            <person name="Jarvis E.D."/>
            <person name="Guillette L.J.Jr."/>
            <person name="Glenn T.C."/>
            <person name="Green R.E."/>
            <person name="Ray D.A."/>
        </authorList>
    </citation>
    <scope>NUCLEOTIDE SEQUENCE [LARGE SCALE GENOMIC DNA]</scope>
    <source>
        <strain evidence="2">KSC_2009_1</strain>
    </source>
</reference>
<evidence type="ECO:0000313" key="3">
    <source>
        <dbReference type="Proteomes" id="UP000050525"/>
    </source>
</evidence>